<gene>
    <name evidence="1" type="ORF">NLU13_2010</name>
</gene>
<evidence type="ECO:0000313" key="1">
    <source>
        <dbReference type="EMBL" id="KAK0392515.1"/>
    </source>
</evidence>
<reference evidence="1" key="1">
    <citation type="submission" date="2022-10" db="EMBL/GenBank/DDBJ databases">
        <title>Determination and structural analysis of whole genome sequence of Sarocladium strictum F4-1.</title>
        <authorList>
            <person name="Hu L."/>
            <person name="Jiang Y."/>
        </authorList>
    </citation>
    <scope>NUCLEOTIDE SEQUENCE</scope>
    <source>
        <strain evidence="1">F4-1</strain>
    </source>
</reference>
<dbReference type="AlphaFoldDB" id="A0AA39GS10"/>
<organism evidence="1 2">
    <name type="scientific">Sarocladium strictum</name>
    <name type="common">Black bundle disease fungus</name>
    <name type="synonym">Acremonium strictum</name>
    <dbReference type="NCBI Taxonomy" id="5046"/>
    <lineage>
        <taxon>Eukaryota</taxon>
        <taxon>Fungi</taxon>
        <taxon>Dikarya</taxon>
        <taxon>Ascomycota</taxon>
        <taxon>Pezizomycotina</taxon>
        <taxon>Sordariomycetes</taxon>
        <taxon>Hypocreomycetidae</taxon>
        <taxon>Hypocreales</taxon>
        <taxon>Sarocladiaceae</taxon>
        <taxon>Sarocladium</taxon>
    </lineage>
</organism>
<dbReference type="Proteomes" id="UP001175261">
    <property type="component" value="Unassembled WGS sequence"/>
</dbReference>
<name>A0AA39GS10_SARSR</name>
<protein>
    <submittedName>
        <fullName evidence="1">Uncharacterized protein</fullName>
    </submittedName>
</protein>
<comment type="caution">
    <text evidence="1">The sequence shown here is derived from an EMBL/GenBank/DDBJ whole genome shotgun (WGS) entry which is preliminary data.</text>
</comment>
<sequence>MSSSAEFWVVSVPDTVFINQPFYIDLAAADPDHGNAVSIDVVTDANQTTPANGPVFNGPRTASAQDELIDEGMDTNVNFKAGPFLFKPVAGGQPFTFFFQLLRNGMATGDMYNSTQAFRIPSAMNDPRFSFVE</sequence>
<proteinExistence type="predicted"/>
<evidence type="ECO:0000313" key="2">
    <source>
        <dbReference type="Proteomes" id="UP001175261"/>
    </source>
</evidence>
<dbReference type="EMBL" id="JAPDFR010000001">
    <property type="protein sequence ID" value="KAK0392515.1"/>
    <property type="molecule type" value="Genomic_DNA"/>
</dbReference>
<accession>A0AA39GS10</accession>
<keyword evidence="2" id="KW-1185">Reference proteome</keyword>